<evidence type="ECO:0000259" key="4">
    <source>
        <dbReference type="Pfam" id="PF13193"/>
    </source>
</evidence>
<gene>
    <name evidence="5" type="ordered locus">Tpau_2552</name>
</gene>
<dbReference type="HOGENOM" id="CLU_000022_59_5_11"/>
<dbReference type="PANTHER" id="PTHR43767:SF11">
    <property type="entry name" value="MEDIUM-CHAIN-FATTY-ACID--COA LIGASE"/>
    <property type="match status" value="1"/>
</dbReference>
<dbReference type="PANTHER" id="PTHR43767">
    <property type="entry name" value="LONG-CHAIN-FATTY-ACID--COA LIGASE"/>
    <property type="match status" value="1"/>
</dbReference>
<dbReference type="FunFam" id="3.30.300.30:FF:000008">
    <property type="entry name" value="2,3-dihydroxybenzoate-AMP ligase"/>
    <property type="match status" value="1"/>
</dbReference>
<dbReference type="InterPro" id="IPR045851">
    <property type="entry name" value="AMP-bd_C_sf"/>
</dbReference>
<feature type="domain" description="AMP-binding enzyme C-terminal" evidence="4">
    <location>
        <begin position="481"/>
        <end position="555"/>
    </location>
</feature>
<evidence type="ECO:0000256" key="1">
    <source>
        <dbReference type="ARBA" id="ARBA00006432"/>
    </source>
</evidence>
<evidence type="ECO:0000313" key="6">
    <source>
        <dbReference type="Proteomes" id="UP000001213"/>
    </source>
</evidence>
<dbReference type="InterPro" id="IPR042099">
    <property type="entry name" value="ANL_N_sf"/>
</dbReference>
<reference evidence="5 6" key="2">
    <citation type="journal article" date="2011" name="Stand. Genomic Sci.">
        <title>Complete genome sequence of Tsukamurella paurometabola type strain (no. 33).</title>
        <authorList>
            <person name="Munk A.C."/>
            <person name="Lapidus A."/>
            <person name="Lucas S."/>
            <person name="Nolan M."/>
            <person name="Tice H."/>
            <person name="Cheng J.F."/>
            <person name="Del Rio T.G."/>
            <person name="Goodwin L."/>
            <person name="Pitluck S."/>
            <person name="Liolios K."/>
            <person name="Huntemann M."/>
            <person name="Ivanova N."/>
            <person name="Mavromatis K."/>
            <person name="Mikhailova N."/>
            <person name="Pati A."/>
            <person name="Chen A."/>
            <person name="Palaniappan K."/>
            <person name="Tapia R."/>
            <person name="Han C."/>
            <person name="Land M."/>
            <person name="Hauser L."/>
            <person name="Chang Y.J."/>
            <person name="Jeffries C.D."/>
            <person name="Brettin T."/>
            <person name="Yasawong M."/>
            <person name="Brambilla E.M."/>
            <person name="Rohde M."/>
            <person name="Sikorski J."/>
            <person name="Goker M."/>
            <person name="Detter J.C."/>
            <person name="Woyke T."/>
            <person name="Bristow J."/>
            <person name="Eisen J.A."/>
            <person name="Markowitz V."/>
            <person name="Hugenholtz P."/>
            <person name="Kyrpides N.C."/>
            <person name="Klenk H.P."/>
        </authorList>
    </citation>
    <scope>NUCLEOTIDE SEQUENCE [LARGE SCALE GENOMIC DNA]</scope>
    <source>
        <strain evidence="6">ATCC 8368 / DSM 20162 / CCUG 35730 / CIP 100753 / JCM 10117 / KCTC 9821 / NBRC 16120 / NCIMB 702349 / NCTC 13040</strain>
    </source>
</reference>
<accession>D5URV0</accession>
<dbReference type="Pfam" id="PF13193">
    <property type="entry name" value="AMP-binding_C"/>
    <property type="match status" value="1"/>
</dbReference>
<dbReference type="CDD" id="cd12119">
    <property type="entry name" value="ttLC_FACS_AlkK_like"/>
    <property type="match status" value="1"/>
</dbReference>
<dbReference type="eggNOG" id="COG0318">
    <property type="taxonomic scope" value="Bacteria"/>
</dbReference>
<dbReference type="GO" id="GO:0016877">
    <property type="term" value="F:ligase activity, forming carbon-sulfur bonds"/>
    <property type="evidence" value="ECO:0007669"/>
    <property type="project" value="UniProtKB-ARBA"/>
</dbReference>
<keyword evidence="6" id="KW-1185">Reference proteome</keyword>
<keyword evidence="2 5" id="KW-0436">Ligase</keyword>
<dbReference type="Gene3D" id="3.40.50.12780">
    <property type="entry name" value="N-terminal domain of ligase-like"/>
    <property type="match status" value="1"/>
</dbReference>
<dbReference type="Gene3D" id="3.30.300.30">
    <property type="match status" value="1"/>
</dbReference>
<dbReference type="SUPFAM" id="SSF56801">
    <property type="entry name" value="Acetyl-CoA synthetase-like"/>
    <property type="match status" value="1"/>
</dbReference>
<protein>
    <submittedName>
        <fullName evidence="5">AMP-dependent synthetase and ligase</fullName>
    </submittedName>
</protein>
<proteinExistence type="inferred from homology"/>
<reference evidence="6" key="1">
    <citation type="submission" date="2010-03" db="EMBL/GenBank/DDBJ databases">
        <title>The complete chromosome of Tsukamurella paurometabola DSM 20162.</title>
        <authorList>
            <consortium name="US DOE Joint Genome Institute (JGI-PGF)"/>
            <person name="Lucas S."/>
            <person name="Copeland A."/>
            <person name="Lapidus A."/>
            <person name="Glavina del Rio T."/>
            <person name="Dalin E."/>
            <person name="Tice H."/>
            <person name="Bruce D."/>
            <person name="Goodwin L."/>
            <person name="Pitluck S."/>
            <person name="Kyrpides N."/>
            <person name="Mavromatis K."/>
            <person name="Ivanova N."/>
            <person name="Mikhailova N."/>
            <person name="Munk A.C."/>
            <person name="Brettin T."/>
            <person name="Detter J.C."/>
            <person name="Tapia R."/>
            <person name="Han C."/>
            <person name="Larimer F."/>
            <person name="Land M."/>
            <person name="Hauser L."/>
            <person name="Markowitz V."/>
            <person name="Cheng J.-F."/>
            <person name="Hugenholtz P."/>
            <person name="Woyke T."/>
            <person name="Wu D."/>
            <person name="Jando M."/>
            <person name="Brambilla E."/>
            <person name="Klenk H.-P."/>
            <person name="Eisen J.A."/>
        </authorList>
    </citation>
    <scope>NUCLEOTIDE SEQUENCE [LARGE SCALE GENOMIC DNA]</scope>
    <source>
        <strain evidence="6">ATCC 8368 / DSM 20162 / CCUG 35730 / CIP 100753 / JCM 10117 / KCTC 9821 / NBRC 16120 / NCIMB 702349 / NCTC 13040</strain>
    </source>
</reference>
<name>D5URV0_TSUPD</name>
<dbReference type="EMBL" id="CP001966">
    <property type="protein sequence ID" value="ADG79155.1"/>
    <property type="molecule type" value="Genomic_DNA"/>
</dbReference>
<dbReference type="KEGG" id="tpr:Tpau_2552"/>
<sequence>MRAATSSAKPDRAPSDMRYACRMAERILPLQSTMQDEQLSLATLLKHATTWYADTSEVATWTPEKTTRMSFGELGREAARLANALKALGVQPGDRVGTFQWNNNEHMTAYAAIPAMGAVLHTVNIRLFPNQITYIANHAEDQVLITDGSLIPQLNAALDGMTTIKHIVVVDGDTGAVEAPSGVQVHAYRDLLDAQPDTYDWPDIDERAAAAACYTSGTTGDPKGVMYSHRSIWLHSTSVCASYGLGLGPNDTVLPIVPMFHAMSWGTPFGALMSGASLILPDRYLQPEPMTRLLAEERPTVSAAVPAVWIGIVNHLASHPQDISHLRHIACGGSAVPLSLAKTLQDKHGVQMVQAWGMTETSPIASIAWPPVGVTGDDAWAYRNTQGRFLPGVEGRLVDDLGEPVPNDGESLGEVQVRGPWITGRYYSPDGAEPVGPEKFENGWLRTGDIGKLSADGYVTLVDRSKDVIKSGGEWISSVDLENEVMAHPSVLEAVAIGVPDPKWDERPLVAVVLQPGHTVTVAELREHLAGRFAKWQIPDNWSFIAEVPKTSVGKFDKKVLRAQHADGDLDVLTD</sequence>
<evidence type="ECO:0000256" key="2">
    <source>
        <dbReference type="ARBA" id="ARBA00022598"/>
    </source>
</evidence>
<dbReference type="InterPro" id="IPR025110">
    <property type="entry name" value="AMP-bd_C"/>
</dbReference>
<evidence type="ECO:0000313" key="5">
    <source>
        <dbReference type="EMBL" id="ADG79155.1"/>
    </source>
</evidence>
<dbReference type="Pfam" id="PF00501">
    <property type="entry name" value="AMP-binding"/>
    <property type="match status" value="1"/>
</dbReference>
<evidence type="ECO:0000259" key="3">
    <source>
        <dbReference type="Pfam" id="PF00501"/>
    </source>
</evidence>
<dbReference type="InterPro" id="IPR050237">
    <property type="entry name" value="ATP-dep_AMP-bd_enzyme"/>
</dbReference>
<dbReference type="InterPro" id="IPR000873">
    <property type="entry name" value="AMP-dep_synth/lig_dom"/>
</dbReference>
<feature type="domain" description="AMP-dependent synthetase/ligase" evidence="3">
    <location>
        <begin position="61"/>
        <end position="427"/>
    </location>
</feature>
<organism evidence="5 6">
    <name type="scientific">Tsukamurella paurometabola (strain ATCC 8368 / DSM 20162 / CCUG 35730 / CIP 100753 / JCM 10117 / KCTC 9821 / NBRC 16120 / NCIMB 702349 / NCTC 13040)</name>
    <name type="common">Corynebacterium paurometabolum</name>
    <dbReference type="NCBI Taxonomy" id="521096"/>
    <lineage>
        <taxon>Bacteria</taxon>
        <taxon>Bacillati</taxon>
        <taxon>Actinomycetota</taxon>
        <taxon>Actinomycetes</taxon>
        <taxon>Mycobacteriales</taxon>
        <taxon>Tsukamurellaceae</taxon>
        <taxon>Tsukamurella</taxon>
    </lineage>
</organism>
<dbReference type="STRING" id="521096.Tpau_2552"/>
<dbReference type="AlphaFoldDB" id="D5URV0"/>
<dbReference type="Proteomes" id="UP000001213">
    <property type="component" value="Chromosome"/>
</dbReference>
<comment type="similarity">
    <text evidence="1">Belongs to the ATP-dependent AMP-binding enzyme family.</text>
</comment>
<dbReference type="NCBIfam" id="NF004837">
    <property type="entry name" value="PRK06187.1"/>
    <property type="match status" value="1"/>
</dbReference>